<comment type="caution">
    <text evidence="1">The sequence shown here is derived from an EMBL/GenBank/DDBJ whole genome shotgun (WGS) entry which is preliminary data.</text>
</comment>
<dbReference type="InterPro" id="IPR011044">
    <property type="entry name" value="Quino_amine_DH_bsu"/>
</dbReference>
<dbReference type="NCBIfam" id="NF038015">
    <property type="entry name" value="AztD"/>
    <property type="match status" value="1"/>
</dbReference>
<dbReference type="PATRIC" id="fig|1273125.3.peg.1556"/>
<dbReference type="PANTHER" id="PTHR47197:SF3">
    <property type="entry name" value="DIHYDRO-HEME D1 DEHYDROGENASE"/>
    <property type="match status" value="1"/>
</dbReference>
<accession>R7WNV3</accession>
<dbReference type="Gene3D" id="2.130.10.10">
    <property type="entry name" value="YVTN repeat-like/Quinoprotein amine dehydrogenase"/>
    <property type="match status" value="2"/>
</dbReference>
<dbReference type="InterPro" id="IPR047697">
    <property type="entry name" value="AztD-like"/>
</dbReference>
<dbReference type="Proteomes" id="UP000013525">
    <property type="component" value="Unassembled WGS sequence"/>
</dbReference>
<proteinExistence type="predicted"/>
<name>R7WNV3_9NOCA</name>
<organism evidence="1 2">
    <name type="scientific">Rhodococcus rhodnii LMG 5362</name>
    <dbReference type="NCBI Taxonomy" id="1273125"/>
    <lineage>
        <taxon>Bacteria</taxon>
        <taxon>Bacillati</taxon>
        <taxon>Actinomycetota</taxon>
        <taxon>Actinomycetes</taxon>
        <taxon>Mycobacteriales</taxon>
        <taxon>Nocardiaceae</taxon>
        <taxon>Rhodococcus</taxon>
    </lineage>
</organism>
<dbReference type="InterPro" id="IPR051200">
    <property type="entry name" value="Host-pathogen_enzymatic-act"/>
</dbReference>
<keyword evidence="2" id="KW-1185">Reference proteome</keyword>
<sequence length="428" mass="44746">MHIQHFDNDCRQGYFFLMITTKRVSATTSLAALSLTGLLVTGCSSGSADSDSASRAGATAADATVVDSATPRLAVSYDGGILVLDADTLDVVGQEDAEGFVRINPAGDGRHVFVSGADGFTALDTGTWTDGGTHYTADPSLTGITFGATTPGHVVRHDGRTVLFDDGTGRVLVLDPAELASGDAAVTREYTTPEAHHGVAVELSDGTLITTEGNEDERHSVVARGPGDEEIARTDDCPGVHGEAVADGETVIVGCENGLVLYRDGAFRKVSSLDPYGRIGNQAGDEESAFVLGDYKVDPDAELERPERVSITNVRSGELTLVDLPASHTFRSLARGPHGEALVLGTDGALHVIDPETARVTRSIEVVDPWTEPGKWQSPRPALFVADHTAYVTDPATDSLHAVDIESGAVTASATLPETPNEITGVTG</sequence>
<evidence type="ECO:0000313" key="1">
    <source>
        <dbReference type="EMBL" id="EOM76993.1"/>
    </source>
</evidence>
<dbReference type="InterPro" id="IPR015943">
    <property type="entry name" value="WD40/YVTN_repeat-like_dom_sf"/>
</dbReference>
<protein>
    <recommendedName>
        <fullName evidence="3">Secreted protein</fullName>
    </recommendedName>
</protein>
<evidence type="ECO:0000313" key="2">
    <source>
        <dbReference type="Proteomes" id="UP000013525"/>
    </source>
</evidence>
<reference evidence="1 2" key="1">
    <citation type="journal article" date="2013" name="Genome Announc.">
        <title>Draft Genome Sequence of Rhodococcus rhodnii Strain LMG5362, a Symbiont of Rhodnius prolixus (Hemiptera, Reduviidae, Triatominae), the Principle Vector of Trypanosoma cruzi.</title>
        <authorList>
            <person name="Pachebat J.A."/>
            <person name="van Keulen G."/>
            <person name="Whitten M.M."/>
            <person name="Girdwood S."/>
            <person name="Del Sol R."/>
            <person name="Dyson P.J."/>
            <person name="Facey P.D."/>
        </authorList>
    </citation>
    <scope>NUCLEOTIDE SEQUENCE [LARGE SCALE GENOMIC DNA]</scope>
    <source>
        <strain evidence="1 2">LMG 5362</strain>
    </source>
</reference>
<dbReference type="PANTHER" id="PTHR47197">
    <property type="entry name" value="PROTEIN NIRF"/>
    <property type="match status" value="1"/>
</dbReference>
<dbReference type="EMBL" id="APMY01000054">
    <property type="protein sequence ID" value="EOM76993.1"/>
    <property type="molecule type" value="Genomic_DNA"/>
</dbReference>
<dbReference type="AlphaFoldDB" id="R7WNV3"/>
<evidence type="ECO:0008006" key="3">
    <source>
        <dbReference type="Google" id="ProtNLM"/>
    </source>
</evidence>
<dbReference type="eggNOG" id="COG3391">
    <property type="taxonomic scope" value="Bacteria"/>
</dbReference>
<dbReference type="SUPFAM" id="SSF50969">
    <property type="entry name" value="YVTN repeat-like/Quinoprotein amine dehydrogenase"/>
    <property type="match status" value="1"/>
</dbReference>
<gene>
    <name evidence="1" type="ORF">Rrhod_1612</name>
</gene>